<evidence type="ECO:0000313" key="5">
    <source>
        <dbReference type="EMBL" id="MDQ0301718.1"/>
    </source>
</evidence>
<keyword evidence="2" id="KW-0902">Two-component regulatory system</keyword>
<dbReference type="PANTHER" id="PTHR45339">
    <property type="entry name" value="HYBRID SIGNAL TRANSDUCTION HISTIDINE KINASE J"/>
    <property type="match status" value="1"/>
</dbReference>
<evidence type="ECO:0000256" key="3">
    <source>
        <dbReference type="PROSITE-ProRule" id="PRU00169"/>
    </source>
</evidence>
<evidence type="ECO:0000256" key="1">
    <source>
        <dbReference type="ARBA" id="ARBA00022553"/>
    </source>
</evidence>
<dbReference type="Pfam" id="PF00072">
    <property type="entry name" value="Response_reg"/>
    <property type="match status" value="1"/>
</dbReference>
<dbReference type="Proteomes" id="UP001224682">
    <property type="component" value="Unassembled WGS sequence"/>
</dbReference>
<name>A0ABU0B8Q8_9HYPH</name>
<dbReference type="SMART" id="SM00448">
    <property type="entry name" value="REC"/>
    <property type="match status" value="1"/>
</dbReference>
<dbReference type="PANTHER" id="PTHR45339:SF1">
    <property type="entry name" value="HYBRID SIGNAL TRANSDUCTION HISTIDINE KINASE J"/>
    <property type="match status" value="1"/>
</dbReference>
<dbReference type="InterPro" id="IPR001789">
    <property type="entry name" value="Sig_transdc_resp-reg_receiver"/>
</dbReference>
<keyword evidence="1 3" id="KW-0597">Phosphoprotein</keyword>
<dbReference type="PROSITE" id="PS50110">
    <property type="entry name" value="RESPONSE_REGULATORY"/>
    <property type="match status" value="1"/>
</dbReference>
<dbReference type="SUPFAM" id="SSF52172">
    <property type="entry name" value="CheY-like"/>
    <property type="match status" value="1"/>
</dbReference>
<keyword evidence="6" id="KW-1185">Reference proteome</keyword>
<evidence type="ECO:0000256" key="2">
    <source>
        <dbReference type="ARBA" id="ARBA00023012"/>
    </source>
</evidence>
<evidence type="ECO:0000313" key="6">
    <source>
        <dbReference type="Proteomes" id="UP001224682"/>
    </source>
</evidence>
<protein>
    <submittedName>
        <fullName evidence="5">CheY-like chemotaxis protein</fullName>
    </submittedName>
</protein>
<dbReference type="EMBL" id="JAUSUI010000001">
    <property type="protein sequence ID" value="MDQ0301718.1"/>
    <property type="molecule type" value="Genomic_DNA"/>
</dbReference>
<proteinExistence type="predicted"/>
<organism evidence="5 6">
    <name type="scientific">Ancylobacter polymorphus</name>
    <dbReference type="NCBI Taxonomy" id="223390"/>
    <lineage>
        <taxon>Bacteria</taxon>
        <taxon>Pseudomonadati</taxon>
        <taxon>Pseudomonadota</taxon>
        <taxon>Alphaproteobacteria</taxon>
        <taxon>Hyphomicrobiales</taxon>
        <taxon>Xanthobacteraceae</taxon>
        <taxon>Ancylobacter</taxon>
    </lineage>
</organism>
<dbReference type="Gene3D" id="3.40.50.2300">
    <property type="match status" value="1"/>
</dbReference>
<reference evidence="5 6" key="1">
    <citation type="submission" date="2023-07" db="EMBL/GenBank/DDBJ databases">
        <title>Genomic Encyclopedia of Type Strains, Phase IV (KMG-IV): sequencing the most valuable type-strain genomes for metagenomic binning, comparative biology and taxonomic classification.</title>
        <authorList>
            <person name="Goeker M."/>
        </authorList>
    </citation>
    <scope>NUCLEOTIDE SEQUENCE [LARGE SCALE GENOMIC DNA]</scope>
    <source>
        <strain evidence="5 6">DSM 2457</strain>
    </source>
</reference>
<sequence>MTKILLVEDNEMNRDMLSRRLARNGFEVLIAVNGQEGVDIALAEKPALILMDMSLPVLDGWEATRQVKAHPDTAAIPVIALTAHAMASDREQAMAAGCDDFDTKPVELPRLLEKIRSRLGLPG</sequence>
<feature type="modified residue" description="4-aspartylphosphate" evidence="3">
    <location>
        <position position="52"/>
    </location>
</feature>
<dbReference type="RefSeq" id="WP_307018277.1">
    <property type="nucleotide sequence ID" value="NZ_JAUSUI010000001.1"/>
</dbReference>
<comment type="caution">
    <text evidence="5">The sequence shown here is derived from an EMBL/GenBank/DDBJ whole genome shotgun (WGS) entry which is preliminary data.</text>
</comment>
<dbReference type="InterPro" id="IPR011006">
    <property type="entry name" value="CheY-like_superfamily"/>
</dbReference>
<accession>A0ABU0B8Q8</accession>
<evidence type="ECO:0000259" key="4">
    <source>
        <dbReference type="PROSITE" id="PS50110"/>
    </source>
</evidence>
<gene>
    <name evidence="5" type="ORF">J2S75_000729</name>
</gene>
<feature type="domain" description="Response regulatory" evidence="4">
    <location>
        <begin position="3"/>
        <end position="119"/>
    </location>
</feature>